<dbReference type="EMBL" id="VZOJ01000020">
    <property type="protein sequence ID" value="KAB0642791.1"/>
    <property type="molecule type" value="Genomic_DNA"/>
</dbReference>
<evidence type="ECO:0000313" key="4">
    <source>
        <dbReference type="Proteomes" id="UP000430232"/>
    </source>
</evidence>
<reference evidence="3 5" key="2">
    <citation type="submission" date="2019-09" db="EMBL/GenBank/DDBJ databases">
        <authorList>
            <person name="Depoorter E."/>
        </authorList>
    </citation>
    <scope>NUCLEOTIDE SEQUENCE [LARGE SCALE GENOMIC DNA]</scope>
    <source>
        <strain evidence="3">LMG 24064</strain>
    </source>
</reference>
<sequence length="116" mass="13514">MNSFVINTFYKIDDLISLVREKKDRDAVYMVYVPKDTDDLRIGMDVYVGDVPDFDDDDNEVFPESVIALGLEQGYMREHLQDVIDLAYKQKPTASTEEVVRCLNHYSKYDDFLDLC</sequence>
<protein>
    <recommendedName>
        <fullName evidence="1">DUF7716 domain-containing protein</fullName>
    </recommendedName>
</protein>
<dbReference type="EMBL" id="CABVPL010000008">
    <property type="protein sequence ID" value="VWB38563.1"/>
    <property type="molecule type" value="Genomic_DNA"/>
</dbReference>
<dbReference type="OrthoDB" id="3035902at2"/>
<evidence type="ECO:0000313" key="2">
    <source>
        <dbReference type="EMBL" id="KAB0642791.1"/>
    </source>
</evidence>
<dbReference type="Proteomes" id="UP000430232">
    <property type="component" value="Unassembled WGS sequence"/>
</dbReference>
<evidence type="ECO:0000313" key="5">
    <source>
        <dbReference type="Proteomes" id="UP000494222"/>
    </source>
</evidence>
<dbReference type="RefSeq" id="WP_151064206.1">
    <property type="nucleotide sequence ID" value="NZ_CABVPL010000008.1"/>
</dbReference>
<evidence type="ECO:0000259" key="1">
    <source>
        <dbReference type="Pfam" id="PF24832"/>
    </source>
</evidence>
<dbReference type="AlphaFoldDB" id="A0A6H9TDF9"/>
<reference evidence="2 4" key="1">
    <citation type="submission" date="2019-09" db="EMBL/GenBank/DDBJ databases">
        <title>Draft genome sequences of 48 bacterial type strains from the CCUG.</title>
        <authorList>
            <person name="Tunovic T."/>
            <person name="Pineiro-Iglesias B."/>
            <person name="Unosson C."/>
            <person name="Inganas E."/>
            <person name="Ohlen M."/>
            <person name="Cardew S."/>
            <person name="Jensie-Markopoulos S."/>
            <person name="Salva-Serra F."/>
            <person name="Jaen-Luchoro D."/>
            <person name="Karlsson R."/>
            <person name="Svensson-Stadler L."/>
            <person name="Chun J."/>
            <person name="Moore E."/>
        </authorList>
    </citation>
    <scope>NUCLEOTIDE SEQUENCE [LARGE SCALE GENOMIC DNA]</scope>
    <source>
        <strain evidence="2 4">CCUG 54555</strain>
    </source>
</reference>
<dbReference type="GeneID" id="99788960"/>
<organism evidence="2 4">
    <name type="scientific">Burkholderia latens</name>
    <dbReference type="NCBI Taxonomy" id="488446"/>
    <lineage>
        <taxon>Bacteria</taxon>
        <taxon>Pseudomonadati</taxon>
        <taxon>Pseudomonadota</taxon>
        <taxon>Betaproteobacteria</taxon>
        <taxon>Burkholderiales</taxon>
        <taxon>Burkholderiaceae</taxon>
        <taxon>Burkholderia</taxon>
        <taxon>Burkholderia cepacia complex</taxon>
    </lineage>
</organism>
<gene>
    <name evidence="3" type="ORF">BLA24064_01695</name>
    <name evidence="2" type="ORF">F7R21_10155</name>
</gene>
<name>A0A6H9TDF9_9BURK</name>
<dbReference type="Pfam" id="PF24832">
    <property type="entry name" value="DUF7716"/>
    <property type="match status" value="1"/>
</dbReference>
<evidence type="ECO:0000313" key="3">
    <source>
        <dbReference type="EMBL" id="VWB38563.1"/>
    </source>
</evidence>
<dbReference type="Proteomes" id="UP000494222">
    <property type="component" value="Unassembled WGS sequence"/>
</dbReference>
<accession>A0A6H9TDF9</accession>
<dbReference type="InterPro" id="IPR056133">
    <property type="entry name" value="DUF7716"/>
</dbReference>
<keyword evidence="4" id="KW-1185">Reference proteome</keyword>
<proteinExistence type="predicted"/>
<feature type="domain" description="DUF7716" evidence="1">
    <location>
        <begin position="22"/>
        <end position="114"/>
    </location>
</feature>